<keyword evidence="4" id="KW-1133">Transmembrane helix</keyword>
<dbReference type="PANTHER" id="PTHR21346">
    <property type="entry name" value="FUN14 DOMAIN CONTAINING"/>
    <property type="match status" value="1"/>
</dbReference>
<evidence type="ECO:0000256" key="1">
    <source>
        <dbReference type="ARBA" id="ARBA00004374"/>
    </source>
</evidence>
<dbReference type="PANTHER" id="PTHR21346:SF0">
    <property type="entry name" value="RE45833P"/>
    <property type="match status" value="1"/>
</dbReference>
<dbReference type="Pfam" id="PF04930">
    <property type="entry name" value="FUN14"/>
    <property type="match status" value="1"/>
</dbReference>
<evidence type="ECO:0000256" key="4">
    <source>
        <dbReference type="ARBA" id="ARBA00022989"/>
    </source>
</evidence>
<organism evidence="7 8">
    <name type="scientific">Globodera rostochiensis</name>
    <name type="common">Golden nematode worm</name>
    <name type="synonym">Heterodera rostochiensis</name>
    <dbReference type="NCBI Taxonomy" id="31243"/>
    <lineage>
        <taxon>Eukaryota</taxon>
        <taxon>Metazoa</taxon>
        <taxon>Ecdysozoa</taxon>
        <taxon>Nematoda</taxon>
        <taxon>Chromadorea</taxon>
        <taxon>Rhabditida</taxon>
        <taxon>Tylenchina</taxon>
        <taxon>Tylenchomorpha</taxon>
        <taxon>Tylenchoidea</taxon>
        <taxon>Heteroderidae</taxon>
        <taxon>Heteroderinae</taxon>
        <taxon>Globodera</taxon>
    </lineage>
</organism>
<keyword evidence="3" id="KW-0812">Transmembrane</keyword>
<dbReference type="InterPro" id="IPR007014">
    <property type="entry name" value="FUN14"/>
</dbReference>
<dbReference type="GO" id="GO:0000422">
    <property type="term" value="P:autophagy of mitochondrion"/>
    <property type="evidence" value="ECO:0007669"/>
    <property type="project" value="TreeGrafter"/>
</dbReference>
<evidence type="ECO:0000256" key="5">
    <source>
        <dbReference type="ARBA" id="ARBA00023136"/>
    </source>
</evidence>
<dbReference type="WBParaSite" id="Gr19_v10_g17193.t1">
    <property type="protein sequence ID" value="Gr19_v10_g17193.t1"/>
    <property type="gene ID" value="Gr19_v10_g17193"/>
</dbReference>
<comment type="subcellular location">
    <subcellularLocation>
        <location evidence="1">Mitochondrion outer membrane</location>
        <topology evidence="1">Multi-pass membrane protein</topology>
    </subcellularLocation>
</comment>
<feature type="region of interest" description="Disordered" evidence="6">
    <location>
        <begin position="429"/>
        <end position="448"/>
    </location>
</feature>
<keyword evidence="5" id="KW-0472">Membrane</keyword>
<evidence type="ECO:0000256" key="2">
    <source>
        <dbReference type="ARBA" id="ARBA00009160"/>
    </source>
</evidence>
<keyword evidence="7" id="KW-1185">Reference proteome</keyword>
<dbReference type="Proteomes" id="UP000887572">
    <property type="component" value="Unplaced"/>
</dbReference>
<protein>
    <submittedName>
        <fullName evidence="8">Uncharacterized protein</fullName>
    </submittedName>
</protein>
<evidence type="ECO:0000256" key="6">
    <source>
        <dbReference type="SAM" id="MobiDB-lite"/>
    </source>
</evidence>
<accession>A0A914HGN5</accession>
<name>A0A914HGN5_GLORO</name>
<evidence type="ECO:0000313" key="8">
    <source>
        <dbReference type="WBParaSite" id="Gr19_v10_g17193.t1"/>
    </source>
</evidence>
<evidence type="ECO:0000313" key="7">
    <source>
        <dbReference type="Proteomes" id="UP000887572"/>
    </source>
</evidence>
<feature type="compositionally biased region" description="Polar residues" evidence="6">
    <location>
        <begin position="429"/>
        <end position="440"/>
    </location>
</feature>
<dbReference type="AlphaFoldDB" id="A0A914HGN5"/>
<comment type="similarity">
    <text evidence="2">Belongs to the FUN14 family.</text>
</comment>
<evidence type="ECO:0000256" key="3">
    <source>
        <dbReference type="ARBA" id="ARBA00022692"/>
    </source>
</evidence>
<sequence>MMCKCSQITCANRSQSAHVADLHFSRYDLWEFGSTDKFEMRHLAVRFVRQTNLARIATNDYPLVALNSHIHVVDPQLGLHDRFQGEKAIELSRSILARKLLRSVDLLRIRNDYYLWWEAFKTFSRLRAEKTPLEKRHIRSNLLDSSAGLLSALKLPNDLDRDGPSTSEVPDSIRAMVDDFAGQIQLNRCEWHSVQFRRFILSAFQRLIFASVQPKPQLVSFPQLVRPAVVEACNLELNLFPLVVESDSYLSLTGVDLPSLISPLIKCQLSCKSNPWPLVLVTSGNVYPPTVSAQSENNSGLFGQKAQLSLLIMDDDWHKCSEICRHLTYSLSAFLARIGLSFSTADVKPPHLFLYERSALTFSHDSSVELARFSKIGDYVSRRAQISKSRPNDGKTDDNYLKMAFVSVNLDSIPVLIFSPKMPSSVSASPTNAVNIPRNSNSRDDGDASSLVRAIAGSLDSVRRQSPGVQVAVGAGGGVFAGYIFGKTSKAFAICVGTGIILLQVAESQGYLRIQKKKLKDDFESARDKLGEMFDGAIDNENVAGIARMSAQNSGKELFKIVAKNARFLCGFVGGILLGFGVA</sequence>
<reference evidence="8" key="1">
    <citation type="submission" date="2022-11" db="UniProtKB">
        <authorList>
            <consortium name="WormBaseParasite"/>
        </authorList>
    </citation>
    <scope>IDENTIFICATION</scope>
</reference>
<dbReference type="GO" id="GO:0005741">
    <property type="term" value="C:mitochondrial outer membrane"/>
    <property type="evidence" value="ECO:0007669"/>
    <property type="project" value="UniProtKB-SubCell"/>
</dbReference>
<proteinExistence type="inferred from homology"/>